<dbReference type="STRING" id="1122185.N792_04750"/>
<dbReference type="Gene3D" id="1.20.140.10">
    <property type="entry name" value="Butyryl-CoA Dehydrogenase, subunit A, domain 3"/>
    <property type="match status" value="1"/>
</dbReference>
<dbReference type="InterPro" id="IPR009100">
    <property type="entry name" value="AcylCoA_DH/oxidase_NM_dom_sf"/>
</dbReference>
<organism evidence="8 9">
    <name type="scientific">Lysobacter concretionis Ko07 = DSM 16239</name>
    <dbReference type="NCBI Taxonomy" id="1122185"/>
    <lineage>
        <taxon>Bacteria</taxon>
        <taxon>Pseudomonadati</taxon>
        <taxon>Pseudomonadota</taxon>
        <taxon>Gammaproteobacteria</taxon>
        <taxon>Lysobacterales</taxon>
        <taxon>Lysobacteraceae</taxon>
        <taxon>Novilysobacter</taxon>
    </lineage>
</organism>
<dbReference type="InterPro" id="IPR041504">
    <property type="entry name" value="AidB_N"/>
</dbReference>
<dbReference type="Gene3D" id="2.40.110.20">
    <property type="match status" value="1"/>
</dbReference>
<feature type="domain" description="Acyl-CoA dehydrogenase/oxidase C-terminal" evidence="5">
    <location>
        <begin position="300"/>
        <end position="455"/>
    </location>
</feature>
<evidence type="ECO:0000259" key="7">
    <source>
        <dbReference type="Pfam" id="PF18158"/>
    </source>
</evidence>
<evidence type="ECO:0000259" key="5">
    <source>
        <dbReference type="Pfam" id="PF00441"/>
    </source>
</evidence>
<evidence type="ECO:0000256" key="2">
    <source>
        <dbReference type="ARBA" id="ARBA00022630"/>
    </source>
</evidence>
<comment type="similarity">
    <text evidence="1 4">Belongs to the acyl-CoA dehydrogenase family.</text>
</comment>
<dbReference type="Pfam" id="PF00441">
    <property type="entry name" value="Acyl-CoA_dh_1"/>
    <property type="match status" value="1"/>
</dbReference>
<dbReference type="InterPro" id="IPR036250">
    <property type="entry name" value="AcylCo_DH-like_C"/>
</dbReference>
<dbReference type="SUPFAM" id="SSF56645">
    <property type="entry name" value="Acyl-CoA dehydrogenase NM domain-like"/>
    <property type="match status" value="1"/>
</dbReference>
<evidence type="ECO:0000256" key="3">
    <source>
        <dbReference type="ARBA" id="ARBA00022827"/>
    </source>
</evidence>
<gene>
    <name evidence="8" type="ORF">N792_04750</name>
</gene>
<feature type="domain" description="Adaptive response protein AidB N-terminal" evidence="7">
    <location>
        <begin position="18"/>
        <end position="175"/>
    </location>
</feature>
<dbReference type="SUPFAM" id="SSF47203">
    <property type="entry name" value="Acyl-CoA dehydrogenase C-terminal domain-like"/>
    <property type="match status" value="1"/>
</dbReference>
<evidence type="ECO:0000313" key="8">
    <source>
        <dbReference type="EMBL" id="KGM52403.1"/>
    </source>
</evidence>
<dbReference type="InterPro" id="IPR006091">
    <property type="entry name" value="Acyl-CoA_Oxase/DH_mid-dom"/>
</dbReference>
<reference evidence="8 9" key="1">
    <citation type="submission" date="2013-08" db="EMBL/GenBank/DDBJ databases">
        <title>Genome sequencing of Lysobacter.</title>
        <authorList>
            <person name="Zhang S."/>
            <person name="Wang G."/>
        </authorList>
    </citation>
    <scope>NUCLEOTIDE SEQUENCE [LARGE SCALE GENOMIC DNA]</scope>
    <source>
        <strain evidence="8 9">Ko07</strain>
    </source>
</reference>
<comment type="caution">
    <text evidence="8">The sequence shown here is derived from an EMBL/GenBank/DDBJ whole genome shotgun (WGS) entry which is preliminary data.</text>
</comment>
<dbReference type="RefSeq" id="WP_036192655.1">
    <property type="nucleotide sequence ID" value="NZ_AVPS01000003.1"/>
</dbReference>
<dbReference type="Pfam" id="PF18158">
    <property type="entry name" value="AidB_N"/>
    <property type="match status" value="1"/>
</dbReference>
<proteinExistence type="inferred from homology"/>
<evidence type="ECO:0000259" key="6">
    <source>
        <dbReference type="Pfam" id="PF02770"/>
    </source>
</evidence>
<evidence type="ECO:0000256" key="4">
    <source>
        <dbReference type="RuleBase" id="RU362125"/>
    </source>
</evidence>
<keyword evidence="2 4" id="KW-0285">Flavoprotein</keyword>
<keyword evidence="4" id="KW-0560">Oxidoreductase</keyword>
<dbReference type="EMBL" id="AVPS01000003">
    <property type="protein sequence ID" value="KGM52403.1"/>
    <property type="molecule type" value="Genomic_DNA"/>
</dbReference>
<keyword evidence="9" id="KW-1185">Reference proteome</keyword>
<sequence>MNTRLPQAASFETHRVDNQPPEFAPRDLWRDDIVLRGAIAREGAGDHVGDHIESVAAYGALAGGTLYEWAFDAHRDRPRLCSHDRFGHRIDRVEFHPNYHALMQAAIEHGVSGGAWRDPRPGSHVVRAALSYLHHQVEPGTSCPLTMTHAAVPVLRREPALAEWADKAAAPHYDPRGVPIGDKAGVTIGMGMTEKQGGSDVRGNTTVATRLPGSGDLASATSYALVGHKWFFSAPMSDGFLVLAQAPDGLTCFLMPRRLGDGRKNAFRLIRLKDKLGDWSNASAEVEFCGARAYLIGEEGRGIATILEMVMLTRLDCLLGGAAQMRMALAQAVHHCRHRSAFGQPLAAQPLMRNVLADLAIEAEAALVLAMRVARAVDAAPRDPAEAALSRVATAIGKYWVCRRAPAFVNEAQECLGGNGYIEESILPRLYRQAPLNSIWEGSGNIQCLDVLRALSREPETGAALWAELQEAGEGHPDHAAAAERLRGPLLDGVAIDQAQARHFVERLALALQGSLLLRARSPAAEAFCRSRLGGAHGLAMGTLPAGVALAELIDRALPVGD</sequence>
<name>A0A0A0EQJ2_9GAMM</name>
<dbReference type="GO" id="GO:0003995">
    <property type="term" value="F:acyl-CoA dehydrogenase activity"/>
    <property type="evidence" value="ECO:0007669"/>
    <property type="project" value="TreeGrafter"/>
</dbReference>
<evidence type="ECO:0000256" key="1">
    <source>
        <dbReference type="ARBA" id="ARBA00009347"/>
    </source>
</evidence>
<accession>A0A0A0EQJ2</accession>
<dbReference type="InterPro" id="IPR009075">
    <property type="entry name" value="AcylCo_DH/oxidase_C"/>
</dbReference>
<dbReference type="OrthoDB" id="9771038at2"/>
<dbReference type="PANTHER" id="PTHR42707:SF3">
    <property type="entry name" value="ACYL-COA DEHYDROGENASE AIDB-RELATED"/>
    <property type="match status" value="1"/>
</dbReference>
<protein>
    <submittedName>
        <fullName evidence="8">Acyl-CoA dehydrogenase</fullName>
    </submittedName>
</protein>
<comment type="cofactor">
    <cofactor evidence="4">
        <name>FAD</name>
        <dbReference type="ChEBI" id="CHEBI:57692"/>
    </cofactor>
</comment>
<dbReference type="AlphaFoldDB" id="A0A0A0EQJ2"/>
<dbReference type="eggNOG" id="COG1960">
    <property type="taxonomic scope" value="Bacteria"/>
</dbReference>
<dbReference type="Pfam" id="PF02770">
    <property type="entry name" value="Acyl-CoA_dh_M"/>
    <property type="match status" value="1"/>
</dbReference>
<dbReference type="Gene3D" id="6.10.250.600">
    <property type="match status" value="1"/>
</dbReference>
<dbReference type="PANTHER" id="PTHR42707">
    <property type="entry name" value="ACYL-COA DEHYDROGENASE"/>
    <property type="match status" value="1"/>
</dbReference>
<dbReference type="InterPro" id="IPR052904">
    <property type="entry name" value="Acyl-CoA_dehydrogenase-like"/>
</dbReference>
<keyword evidence="3 4" id="KW-0274">FAD</keyword>
<evidence type="ECO:0000313" key="9">
    <source>
        <dbReference type="Proteomes" id="UP000030017"/>
    </source>
</evidence>
<dbReference type="Proteomes" id="UP000030017">
    <property type="component" value="Unassembled WGS sequence"/>
</dbReference>
<feature type="domain" description="Acyl-CoA oxidase/dehydrogenase middle" evidence="6">
    <location>
        <begin position="190"/>
        <end position="288"/>
    </location>
</feature>